<dbReference type="GO" id="GO:0008270">
    <property type="term" value="F:zinc ion binding"/>
    <property type="evidence" value="ECO:0007669"/>
    <property type="project" value="UniProtKB-KW"/>
</dbReference>
<evidence type="ECO:0000313" key="6">
    <source>
        <dbReference type="EMBL" id="CAD8530402.1"/>
    </source>
</evidence>
<dbReference type="GO" id="GO:0000981">
    <property type="term" value="F:DNA-binding transcription factor activity, RNA polymerase II-specific"/>
    <property type="evidence" value="ECO:0007669"/>
    <property type="project" value="TreeGrafter"/>
</dbReference>
<dbReference type="InterPro" id="IPR002893">
    <property type="entry name" value="Znf_MYND"/>
</dbReference>
<keyword evidence="3" id="KW-0862">Zinc</keyword>
<evidence type="ECO:0000256" key="1">
    <source>
        <dbReference type="ARBA" id="ARBA00022723"/>
    </source>
</evidence>
<sequence>MFGGGARSMQDVQKMMAHLSASKLSDEESIASACDVALNDSEPCGDGDQRENLESCGHGEPLYQMWCRGGNLNPWQRPHQYSDFFVACAWGQVHTVEAAVSKVREDRAARLALLERRESNLRYSPLHVAAAGSRLEASTPPWPCKPSRRPEHVGVVHALLRAGARINAKDIMGNTPMGLAAGPFANMCSLEVARAIAKHGPDLLTRTRFGHPLLFQPCACMSPGPNVEAISLLLELGADPTASMGAWAHFEGASSKNSLYLFLQHRGYGQALALLEPLSHHCLPIGTAVEIHGLAARADLNSARAVIRGWHSKENRYAVELTSLMDTGATVHAAGGLASRVKVKPANLRKVVEERDAVEATEDLKGIERGPLHIKAPRVVRMHGLQSRPDLNGRHGVVEKWDQPAGRYHLRVRPTTGHRAEVLRVKPENISKDICEDNIDPDKLPPWRGHGALRSHHGPLATCFESAMPVGALMGLSSGRTEAELAPRVQFLYSLFHIAIAWEKHAQHCWRHVLEHAASGTSVTIDVLRRPLECPEHVEAAATRFKRGTLDGTDKDAAGGPPAAAEPLLLVRYLAATREPSRQPPTLPVALLDATLPGRCSTATACSFAADASGGAQVNLVQAASAAQVSQAVAMLQASTELLDEAFAARFYAQSEHHRAEDGYFRCSFLVPPTEKMLQEPMHRVQPSSCIVCGKSAPDGEKLKRCARCNSAEYCSKECQSSHWKEHKKLCGKSAEQLRARGGGDGSIARASLVFDLAYVPVAMQGMAWANISVSGQTTRPRVLKQGKAPKNIHGSEEFAVKVQASDAALLGSEAAMPCHVYDEARSFTGFLECHTPGITPLLRLIQGHGAHFRGRGAKGYFLARREGTSLRIFTDRILPQPAW</sequence>
<dbReference type="PROSITE" id="PS50865">
    <property type="entry name" value="ZF_MYND_2"/>
    <property type="match status" value="1"/>
</dbReference>
<feature type="domain" description="MYND-type" evidence="5">
    <location>
        <begin position="690"/>
        <end position="731"/>
    </location>
</feature>
<organism evidence="6">
    <name type="scientific">Calcidiscus leptoporus</name>
    <dbReference type="NCBI Taxonomy" id="127549"/>
    <lineage>
        <taxon>Eukaryota</taxon>
        <taxon>Haptista</taxon>
        <taxon>Haptophyta</taxon>
        <taxon>Prymnesiophyceae</taxon>
        <taxon>Coccolithales</taxon>
        <taxon>Calcidiscaceae</taxon>
        <taxon>Calcidiscus</taxon>
    </lineage>
</organism>
<dbReference type="AlphaFoldDB" id="A0A7S0NRM5"/>
<dbReference type="Gene3D" id="6.10.140.2220">
    <property type="match status" value="1"/>
</dbReference>
<gene>
    <name evidence="6" type="ORF">CLEP1334_LOCUS5654</name>
</gene>
<dbReference type="Pfam" id="PF01753">
    <property type="entry name" value="zf-MYND"/>
    <property type="match status" value="1"/>
</dbReference>
<keyword evidence="2 4" id="KW-0863">Zinc-finger</keyword>
<evidence type="ECO:0000256" key="2">
    <source>
        <dbReference type="ARBA" id="ARBA00022771"/>
    </source>
</evidence>
<reference evidence="6" key="1">
    <citation type="submission" date="2021-01" db="EMBL/GenBank/DDBJ databases">
        <authorList>
            <person name="Corre E."/>
            <person name="Pelletier E."/>
            <person name="Niang G."/>
            <person name="Scheremetjew M."/>
            <person name="Finn R."/>
            <person name="Kale V."/>
            <person name="Holt S."/>
            <person name="Cochrane G."/>
            <person name="Meng A."/>
            <person name="Brown T."/>
            <person name="Cohen L."/>
        </authorList>
    </citation>
    <scope>NUCLEOTIDE SEQUENCE</scope>
    <source>
        <strain evidence="6">RCC1130</strain>
    </source>
</reference>
<dbReference type="Gene3D" id="1.25.40.20">
    <property type="entry name" value="Ankyrin repeat-containing domain"/>
    <property type="match status" value="1"/>
</dbReference>
<name>A0A7S0NRM5_9EUKA</name>
<evidence type="ECO:0000256" key="4">
    <source>
        <dbReference type="PROSITE-ProRule" id="PRU00134"/>
    </source>
</evidence>
<dbReference type="InterPro" id="IPR024119">
    <property type="entry name" value="TF_DEAF-1"/>
</dbReference>
<protein>
    <recommendedName>
        <fullName evidence="5">MYND-type domain-containing protein</fullName>
    </recommendedName>
</protein>
<dbReference type="PROSITE" id="PS01360">
    <property type="entry name" value="ZF_MYND_1"/>
    <property type="match status" value="1"/>
</dbReference>
<evidence type="ECO:0000259" key="5">
    <source>
        <dbReference type="PROSITE" id="PS50865"/>
    </source>
</evidence>
<dbReference type="InterPro" id="IPR036770">
    <property type="entry name" value="Ankyrin_rpt-contain_sf"/>
</dbReference>
<dbReference type="GO" id="GO:0005634">
    <property type="term" value="C:nucleus"/>
    <property type="evidence" value="ECO:0007669"/>
    <property type="project" value="TreeGrafter"/>
</dbReference>
<keyword evidence="1" id="KW-0479">Metal-binding</keyword>
<dbReference type="SUPFAM" id="SSF48403">
    <property type="entry name" value="Ankyrin repeat"/>
    <property type="match status" value="1"/>
</dbReference>
<dbReference type="PANTHER" id="PTHR10237:SF14">
    <property type="entry name" value="MYND-TYPE DOMAIN-CONTAINING PROTEIN"/>
    <property type="match status" value="1"/>
</dbReference>
<dbReference type="EMBL" id="HBER01011351">
    <property type="protein sequence ID" value="CAD8530402.1"/>
    <property type="molecule type" value="Transcribed_RNA"/>
</dbReference>
<dbReference type="PANTHER" id="PTHR10237">
    <property type="entry name" value="DEFORMED EPIDERMAL AUTOREGULATORY FACTOR 1 HOMOLOG SUPPRESSIN"/>
    <property type="match status" value="1"/>
</dbReference>
<evidence type="ECO:0000256" key="3">
    <source>
        <dbReference type="ARBA" id="ARBA00022833"/>
    </source>
</evidence>
<dbReference type="SUPFAM" id="SSF144232">
    <property type="entry name" value="HIT/MYND zinc finger-like"/>
    <property type="match status" value="1"/>
</dbReference>
<accession>A0A7S0NRM5</accession>
<proteinExistence type="predicted"/>